<name>A0ABQ6IV71_9MICO</name>
<dbReference type="Gene3D" id="1.25.10.90">
    <property type="match status" value="1"/>
</dbReference>
<keyword evidence="2" id="KW-1185">Reference proteome</keyword>
<gene>
    <name evidence="1" type="ORF">GCM10025883_38900</name>
</gene>
<protein>
    <recommendedName>
        <fullName evidence="3">3-methyladenine DNA glycosylase AlkD</fullName>
    </recommendedName>
</protein>
<dbReference type="Pfam" id="PF08713">
    <property type="entry name" value="DNA_alkylation"/>
    <property type="match status" value="1"/>
</dbReference>
<accession>A0ABQ6IV71</accession>
<dbReference type="SUPFAM" id="SSF48371">
    <property type="entry name" value="ARM repeat"/>
    <property type="match status" value="1"/>
</dbReference>
<dbReference type="InterPro" id="IPR016024">
    <property type="entry name" value="ARM-type_fold"/>
</dbReference>
<reference evidence="2" key="1">
    <citation type="journal article" date="2019" name="Int. J. Syst. Evol. Microbiol.">
        <title>The Global Catalogue of Microorganisms (GCM) 10K type strain sequencing project: providing services to taxonomists for standard genome sequencing and annotation.</title>
        <authorList>
            <consortium name="The Broad Institute Genomics Platform"/>
            <consortium name="The Broad Institute Genome Sequencing Center for Infectious Disease"/>
            <person name="Wu L."/>
            <person name="Ma J."/>
        </authorList>
    </citation>
    <scope>NUCLEOTIDE SEQUENCE [LARGE SCALE GENOMIC DNA]</scope>
    <source>
        <strain evidence="2">NBRC 113072</strain>
    </source>
</reference>
<evidence type="ECO:0008006" key="3">
    <source>
        <dbReference type="Google" id="ProtNLM"/>
    </source>
</evidence>
<comment type="caution">
    <text evidence="1">The sequence shown here is derived from an EMBL/GenBank/DDBJ whole genome shotgun (WGS) entry which is preliminary data.</text>
</comment>
<dbReference type="InterPro" id="IPR014825">
    <property type="entry name" value="DNA_alkylation"/>
</dbReference>
<evidence type="ECO:0000313" key="1">
    <source>
        <dbReference type="EMBL" id="GMA41845.1"/>
    </source>
</evidence>
<proteinExistence type="predicted"/>
<evidence type="ECO:0000313" key="2">
    <source>
        <dbReference type="Proteomes" id="UP001157126"/>
    </source>
</evidence>
<dbReference type="EMBL" id="BSUO01000001">
    <property type="protein sequence ID" value="GMA41845.1"/>
    <property type="molecule type" value="Genomic_DNA"/>
</dbReference>
<sequence length="254" mass="28412">MGTLDSMSPVAEALVRAVRQDLHRHTDHVEARRLGRRHKGDIPFLGVPRHTLVRITRDHVDDPALRLPDRQAWQAAVRGLWTGDVTRESRYAAVVLTRHPRYRALAASPLSTNLYRDLITDTPTRDTADAVAVLSLPLPLNAAPVTEGRVVRSWAVVGSPWMRRAAILCQARRFHRTDPDLLRSSIGANLLERLDIVREAIPEALTAYLRTCPEDAAADLHATLESWSSQMPAALAEAIDTRLAADERRRHPRV</sequence>
<dbReference type="Proteomes" id="UP001157126">
    <property type="component" value="Unassembled WGS sequence"/>
</dbReference>
<organism evidence="1 2">
    <name type="scientific">Mobilicoccus caccae</name>
    <dbReference type="NCBI Taxonomy" id="1859295"/>
    <lineage>
        <taxon>Bacteria</taxon>
        <taxon>Bacillati</taxon>
        <taxon>Actinomycetota</taxon>
        <taxon>Actinomycetes</taxon>
        <taxon>Micrococcales</taxon>
        <taxon>Dermatophilaceae</taxon>
        <taxon>Mobilicoccus</taxon>
    </lineage>
</organism>